<dbReference type="FunFam" id="3.30.200.20:FF:000195">
    <property type="entry name" value="G-type lectin S-receptor-like serine/threonine-protein kinase"/>
    <property type="match status" value="1"/>
</dbReference>
<dbReference type="SUPFAM" id="SSF51110">
    <property type="entry name" value="alpha-D-mannose-specific plant lectins"/>
    <property type="match status" value="1"/>
</dbReference>
<dbReference type="PANTHER" id="PTHR27002">
    <property type="entry name" value="RECEPTOR-LIKE SERINE/THREONINE-PROTEIN KINASE SD1-8"/>
    <property type="match status" value="1"/>
</dbReference>
<feature type="signal peptide" evidence="17">
    <location>
        <begin position="1"/>
        <end position="22"/>
    </location>
</feature>
<comment type="catalytic activity">
    <reaction evidence="12 13">
        <text>L-seryl-[protein] + ATP = O-phospho-L-seryl-[protein] + ADP + H(+)</text>
        <dbReference type="Rhea" id="RHEA:17989"/>
        <dbReference type="Rhea" id="RHEA-COMP:9863"/>
        <dbReference type="Rhea" id="RHEA-COMP:11604"/>
        <dbReference type="ChEBI" id="CHEBI:15378"/>
        <dbReference type="ChEBI" id="CHEBI:29999"/>
        <dbReference type="ChEBI" id="CHEBI:30616"/>
        <dbReference type="ChEBI" id="CHEBI:83421"/>
        <dbReference type="ChEBI" id="CHEBI:456216"/>
        <dbReference type="EC" id="2.7.11.1"/>
    </reaction>
</comment>
<feature type="domain" description="Bulb-type lectin" evidence="20">
    <location>
        <begin position="23"/>
        <end position="148"/>
    </location>
</feature>
<proteinExistence type="inferred from homology"/>
<comment type="caution">
    <text evidence="22">The sequence shown here is derived from an EMBL/GenBank/DDBJ whole genome shotgun (WGS) entry which is preliminary data.</text>
</comment>
<dbReference type="SUPFAM" id="SSF56112">
    <property type="entry name" value="Protein kinase-like (PK-like)"/>
    <property type="match status" value="1"/>
</dbReference>
<keyword evidence="7 13" id="KW-0418">Kinase</keyword>
<dbReference type="Pfam" id="PF00954">
    <property type="entry name" value="S_locus_glycop"/>
    <property type="match status" value="1"/>
</dbReference>
<reference evidence="22 23" key="1">
    <citation type="submission" date="2021-09" db="EMBL/GenBank/DDBJ databases">
        <title>Genomic insights and catalytic innovation underlie evolution of tropane alkaloids biosynthesis.</title>
        <authorList>
            <person name="Wang Y.-J."/>
            <person name="Tian T."/>
            <person name="Huang J.-P."/>
            <person name="Huang S.-X."/>
        </authorList>
    </citation>
    <scope>NUCLEOTIDE SEQUENCE [LARGE SCALE GENOMIC DNA]</scope>
    <source>
        <strain evidence="22">KIB-2018</strain>
        <tissue evidence="22">Leaf</tissue>
    </source>
</reference>
<evidence type="ECO:0000256" key="15">
    <source>
        <dbReference type="PROSITE-ProRule" id="PRU10141"/>
    </source>
</evidence>
<dbReference type="InterPro" id="IPR011009">
    <property type="entry name" value="Kinase-like_dom_sf"/>
</dbReference>
<keyword evidence="23" id="KW-1185">Reference proteome</keyword>
<dbReference type="PIRSF" id="PIRSF000641">
    <property type="entry name" value="SRK"/>
    <property type="match status" value="1"/>
</dbReference>
<protein>
    <recommendedName>
        <fullName evidence="13">Receptor-like serine/threonine-protein kinase</fullName>
        <ecNumber evidence="13">2.7.11.1</ecNumber>
    </recommendedName>
</protein>
<keyword evidence="2" id="KW-1003">Cell membrane</keyword>
<feature type="transmembrane region" description="Helical" evidence="16">
    <location>
        <begin position="441"/>
        <end position="462"/>
    </location>
</feature>
<dbReference type="Gene3D" id="3.30.200.20">
    <property type="entry name" value="Phosphorylase Kinase, domain 1"/>
    <property type="match status" value="1"/>
</dbReference>
<comment type="catalytic activity">
    <reaction evidence="11 13">
        <text>L-threonyl-[protein] + ATP = O-phospho-L-threonyl-[protein] + ADP + H(+)</text>
        <dbReference type="Rhea" id="RHEA:46608"/>
        <dbReference type="Rhea" id="RHEA-COMP:11060"/>
        <dbReference type="Rhea" id="RHEA-COMP:11605"/>
        <dbReference type="ChEBI" id="CHEBI:15378"/>
        <dbReference type="ChEBI" id="CHEBI:30013"/>
        <dbReference type="ChEBI" id="CHEBI:30616"/>
        <dbReference type="ChEBI" id="CHEBI:61977"/>
        <dbReference type="ChEBI" id="CHEBI:456216"/>
        <dbReference type="EC" id="2.7.11.1"/>
    </reaction>
</comment>
<dbReference type="Proteomes" id="UP001159364">
    <property type="component" value="Linkage Group LG06"/>
</dbReference>
<dbReference type="CDD" id="cd01098">
    <property type="entry name" value="PAN_AP_plant"/>
    <property type="match status" value="1"/>
</dbReference>
<dbReference type="InterPro" id="IPR008271">
    <property type="entry name" value="Ser/Thr_kinase_AS"/>
</dbReference>
<dbReference type="Pfam" id="PF07714">
    <property type="entry name" value="PK_Tyr_Ser-Thr"/>
    <property type="match status" value="1"/>
</dbReference>
<evidence type="ECO:0000256" key="7">
    <source>
        <dbReference type="ARBA" id="ARBA00022777"/>
    </source>
</evidence>
<evidence type="ECO:0000256" key="5">
    <source>
        <dbReference type="ARBA" id="ARBA00022729"/>
    </source>
</evidence>
<evidence type="ECO:0000313" key="22">
    <source>
        <dbReference type="EMBL" id="KAJ8761883.1"/>
    </source>
</evidence>
<dbReference type="InterPro" id="IPR003609">
    <property type="entry name" value="Pan_app"/>
</dbReference>
<dbReference type="CDD" id="cd00054">
    <property type="entry name" value="EGF_CA"/>
    <property type="match status" value="1"/>
</dbReference>
<evidence type="ECO:0000256" key="2">
    <source>
        <dbReference type="ARBA" id="ARBA00022475"/>
    </source>
</evidence>
<keyword evidence="4 13" id="KW-0808">Transferase</keyword>
<keyword evidence="16" id="KW-1133">Transmembrane helix</keyword>
<keyword evidence="3 13" id="KW-0723">Serine/threonine-protein kinase</keyword>
<dbReference type="AlphaFoldDB" id="A0AAV8T6M8"/>
<dbReference type="Gene3D" id="1.10.510.10">
    <property type="entry name" value="Transferase(Phosphotransferase) domain 1"/>
    <property type="match status" value="1"/>
</dbReference>
<gene>
    <name evidence="22" type="ORF">K2173_005594</name>
</gene>
<comment type="caution">
    <text evidence="14">Lacks conserved residue(s) required for the propagation of feature annotation.</text>
</comment>
<evidence type="ECO:0000259" key="19">
    <source>
        <dbReference type="PROSITE" id="PS50026"/>
    </source>
</evidence>
<dbReference type="InterPro" id="IPR000719">
    <property type="entry name" value="Prot_kinase_dom"/>
</dbReference>
<dbReference type="PROSITE" id="PS00107">
    <property type="entry name" value="PROTEIN_KINASE_ATP"/>
    <property type="match status" value="1"/>
</dbReference>
<dbReference type="EMBL" id="JAIWQS010000006">
    <property type="protein sequence ID" value="KAJ8761883.1"/>
    <property type="molecule type" value="Genomic_DNA"/>
</dbReference>
<dbReference type="PROSITE" id="PS00108">
    <property type="entry name" value="PROTEIN_KINASE_ST"/>
    <property type="match status" value="1"/>
</dbReference>
<evidence type="ECO:0000256" key="4">
    <source>
        <dbReference type="ARBA" id="ARBA00022679"/>
    </source>
</evidence>
<keyword evidence="9" id="KW-1015">Disulfide bond</keyword>
<dbReference type="PROSITE" id="PS50927">
    <property type="entry name" value="BULB_LECTIN"/>
    <property type="match status" value="1"/>
</dbReference>
<keyword evidence="16" id="KW-0812">Transmembrane</keyword>
<dbReference type="EC" id="2.7.11.1" evidence="13"/>
<dbReference type="SMART" id="SM00108">
    <property type="entry name" value="B_lectin"/>
    <property type="match status" value="1"/>
</dbReference>
<dbReference type="InterPro" id="IPR017441">
    <property type="entry name" value="Protein_kinase_ATP_BS"/>
</dbReference>
<feature type="chain" id="PRO_5043507822" description="Receptor-like serine/threonine-protein kinase" evidence="17">
    <location>
        <begin position="23"/>
        <end position="845"/>
    </location>
</feature>
<evidence type="ECO:0000256" key="12">
    <source>
        <dbReference type="ARBA" id="ARBA00048679"/>
    </source>
</evidence>
<sequence>MNALHGSLSTFLLFLTLRFSISMDTITPGNSIKDGNVLVSNGGNFALGFFCPDTARSTPRYLGIWYHNVSELTVVWVANRDKPLNDSSGVLTINNRGGLVISVTNQSFPLWSSDISALAPNNSMAQLLDTGNLVLLQQDSKRVLWQSFDYPTDTLLPYMKLGLDKRTGLDRFLSSWKSKDDPGTGDIYLRIDPTGYPQLILYKGSQKWWRAGPWTGQRWSGVPEMNRNYFFNTSFANNKDEVTYIYTVKISIISKLSINESGLLQRSTWNGHDPRWIGIFSSSRDQCDNYNECGPNSNCDLYIPGAFICKCLPGYEPKSPHDWYIRDGSGGCIRKGNVSVCRSGEGFIKVARVRVPDTSVALADMNLNLKACKQECLKNCSCTAYTSADERGFGCLMWHGDLVDTRTYSNIGQDLYIRVDAEEFAKYRQSRSTLAKPGMKAMLIISIAVAFFLMVVAVFWWIRWKKKVRERQNKFDFKFTSSYLEDSPREMELNESRRPSDLPLFDLSTIAEATNNFSLTNKLGEGGFGSVYKGILTGGREIAIKRLSKNSGQGIEEFKTEVAVIAKLQHRNLVRIVGCCIHDKEKMLIYEYLPNKSLDSFIFDKTIASLLNWTTRFNIVCGIARGMLYLHHDSRLRIIHRDLKASNVLLDASMNPKISDFGMARIVGVDQIETNTNRIVGTYGYMSPEYAMQGLFSVKSDVYSFGVLLLEVISGRKNNSYYHESSDSNMVGYVWDHWKEGRAIEVVDLSLTEPYPEHEVLRCIHIGLLCVQDSAVDRPTMSVVMFLLSNDTILPPPKQPAFIFTKTYNRVDPSTSEGAHSLNDRNQKKKDYLFHRHKIKVYACN</sequence>
<dbReference type="PROSITE" id="PS50948">
    <property type="entry name" value="PAN"/>
    <property type="match status" value="1"/>
</dbReference>
<evidence type="ECO:0000256" key="16">
    <source>
        <dbReference type="SAM" id="Phobius"/>
    </source>
</evidence>
<dbReference type="Pfam" id="PF01453">
    <property type="entry name" value="B_lectin"/>
    <property type="match status" value="1"/>
</dbReference>
<dbReference type="InterPro" id="IPR000742">
    <property type="entry name" value="EGF"/>
</dbReference>
<evidence type="ECO:0000256" key="9">
    <source>
        <dbReference type="ARBA" id="ARBA00023157"/>
    </source>
</evidence>
<evidence type="ECO:0000256" key="11">
    <source>
        <dbReference type="ARBA" id="ARBA00047899"/>
    </source>
</evidence>
<keyword evidence="5 17" id="KW-0732">Signal</keyword>
<feature type="domain" description="Apple" evidence="21">
    <location>
        <begin position="341"/>
        <end position="420"/>
    </location>
</feature>
<dbReference type="InterPro" id="IPR036426">
    <property type="entry name" value="Bulb-type_lectin_dom_sf"/>
</dbReference>
<dbReference type="PANTHER" id="PTHR27002:SF1095">
    <property type="entry name" value="G-TYPE LECTIN S-RECEPTOR-LIKE SERINE_THREONINE-PROTEIN KINASE RKS1"/>
    <property type="match status" value="1"/>
</dbReference>
<dbReference type="FunFam" id="2.90.10.10:FF:000005">
    <property type="entry name" value="G-type lectin S-receptor-like serine/threonine-protein kinase"/>
    <property type="match status" value="1"/>
</dbReference>
<feature type="domain" description="EGF-like" evidence="19">
    <location>
        <begin position="283"/>
        <end position="321"/>
    </location>
</feature>
<evidence type="ECO:0000256" key="13">
    <source>
        <dbReference type="PIRNR" id="PIRNR000641"/>
    </source>
</evidence>
<organism evidence="22 23">
    <name type="scientific">Erythroxylum novogranatense</name>
    <dbReference type="NCBI Taxonomy" id="1862640"/>
    <lineage>
        <taxon>Eukaryota</taxon>
        <taxon>Viridiplantae</taxon>
        <taxon>Streptophyta</taxon>
        <taxon>Embryophyta</taxon>
        <taxon>Tracheophyta</taxon>
        <taxon>Spermatophyta</taxon>
        <taxon>Magnoliopsida</taxon>
        <taxon>eudicotyledons</taxon>
        <taxon>Gunneridae</taxon>
        <taxon>Pentapetalae</taxon>
        <taxon>rosids</taxon>
        <taxon>fabids</taxon>
        <taxon>Malpighiales</taxon>
        <taxon>Erythroxylaceae</taxon>
        <taxon>Erythroxylum</taxon>
    </lineage>
</organism>
<dbReference type="InterPro" id="IPR001480">
    <property type="entry name" value="Bulb-type_lectin_dom"/>
</dbReference>
<dbReference type="Gene3D" id="2.90.10.10">
    <property type="entry name" value="Bulb-type lectin domain"/>
    <property type="match status" value="1"/>
</dbReference>
<dbReference type="PROSITE" id="PS50026">
    <property type="entry name" value="EGF_3"/>
    <property type="match status" value="1"/>
</dbReference>
<accession>A0AAV8T6M8</accession>
<keyword evidence="10" id="KW-0325">Glycoprotein</keyword>
<evidence type="ECO:0000259" key="18">
    <source>
        <dbReference type="PROSITE" id="PS50011"/>
    </source>
</evidence>
<keyword evidence="16" id="KW-0472">Membrane</keyword>
<evidence type="ECO:0000256" key="3">
    <source>
        <dbReference type="ARBA" id="ARBA00022527"/>
    </source>
</evidence>
<dbReference type="SMART" id="SM00220">
    <property type="entry name" value="S_TKc"/>
    <property type="match status" value="1"/>
</dbReference>
<dbReference type="InterPro" id="IPR000858">
    <property type="entry name" value="S_locus_glycoprot_dom"/>
</dbReference>
<evidence type="ECO:0000256" key="8">
    <source>
        <dbReference type="ARBA" id="ARBA00022840"/>
    </source>
</evidence>
<comment type="subcellular location">
    <subcellularLocation>
        <location evidence="1">Cell membrane</location>
        <topology evidence="1">Single-pass type I membrane protein</topology>
    </subcellularLocation>
</comment>
<keyword evidence="8 13" id="KW-0067">ATP-binding</keyword>
<dbReference type="GO" id="GO:0048544">
    <property type="term" value="P:recognition of pollen"/>
    <property type="evidence" value="ECO:0007669"/>
    <property type="project" value="InterPro"/>
</dbReference>
<dbReference type="CDD" id="cd14066">
    <property type="entry name" value="STKc_IRAK"/>
    <property type="match status" value="1"/>
</dbReference>
<keyword evidence="14" id="KW-0245">EGF-like domain</keyword>
<dbReference type="GO" id="GO:0005524">
    <property type="term" value="F:ATP binding"/>
    <property type="evidence" value="ECO:0007669"/>
    <property type="project" value="UniProtKB-UniRule"/>
</dbReference>
<dbReference type="InterPro" id="IPR024171">
    <property type="entry name" value="SRK-like_kinase"/>
</dbReference>
<dbReference type="GO" id="GO:0005886">
    <property type="term" value="C:plasma membrane"/>
    <property type="evidence" value="ECO:0007669"/>
    <property type="project" value="UniProtKB-SubCell"/>
</dbReference>
<dbReference type="PROSITE" id="PS50011">
    <property type="entry name" value="PROTEIN_KINASE_DOM"/>
    <property type="match status" value="1"/>
</dbReference>
<dbReference type="GO" id="GO:0004674">
    <property type="term" value="F:protein serine/threonine kinase activity"/>
    <property type="evidence" value="ECO:0007669"/>
    <property type="project" value="UniProtKB-KW"/>
</dbReference>
<feature type="binding site" evidence="15">
    <location>
        <position position="545"/>
    </location>
    <ligand>
        <name>ATP</name>
        <dbReference type="ChEBI" id="CHEBI:30616"/>
    </ligand>
</feature>
<comment type="similarity">
    <text evidence="13">Belongs to the protein kinase superfamily. Ser/Thr protein kinase family.</text>
</comment>
<evidence type="ECO:0000256" key="14">
    <source>
        <dbReference type="PROSITE-ProRule" id="PRU00076"/>
    </source>
</evidence>
<evidence type="ECO:0000313" key="23">
    <source>
        <dbReference type="Proteomes" id="UP001159364"/>
    </source>
</evidence>
<dbReference type="CDD" id="cd00028">
    <property type="entry name" value="B_lectin"/>
    <property type="match status" value="1"/>
</dbReference>
<evidence type="ECO:0000256" key="10">
    <source>
        <dbReference type="ARBA" id="ARBA00023180"/>
    </source>
</evidence>
<dbReference type="FunFam" id="1.10.510.10:FF:000060">
    <property type="entry name" value="G-type lectin S-receptor-like serine/threonine-protein kinase"/>
    <property type="match status" value="1"/>
</dbReference>
<dbReference type="SMART" id="SM00473">
    <property type="entry name" value="PAN_AP"/>
    <property type="match status" value="1"/>
</dbReference>
<evidence type="ECO:0000256" key="6">
    <source>
        <dbReference type="ARBA" id="ARBA00022741"/>
    </source>
</evidence>
<evidence type="ECO:0000259" key="20">
    <source>
        <dbReference type="PROSITE" id="PS50927"/>
    </source>
</evidence>
<dbReference type="Pfam" id="PF08276">
    <property type="entry name" value="PAN_2"/>
    <property type="match status" value="1"/>
</dbReference>
<evidence type="ECO:0000259" key="21">
    <source>
        <dbReference type="PROSITE" id="PS50948"/>
    </source>
</evidence>
<keyword evidence="6 13" id="KW-0547">Nucleotide-binding</keyword>
<evidence type="ECO:0000256" key="1">
    <source>
        <dbReference type="ARBA" id="ARBA00004251"/>
    </source>
</evidence>
<dbReference type="InterPro" id="IPR001245">
    <property type="entry name" value="Ser-Thr/Tyr_kinase_cat_dom"/>
</dbReference>
<feature type="domain" description="Protein kinase" evidence="18">
    <location>
        <begin position="517"/>
        <end position="794"/>
    </location>
</feature>
<evidence type="ECO:0000256" key="17">
    <source>
        <dbReference type="SAM" id="SignalP"/>
    </source>
</evidence>
<name>A0AAV8T6M8_9ROSI</name>